<organism evidence="1 2">
    <name type="scientific">Gordoniibacillus kamchatkensis</name>
    <dbReference type="NCBI Taxonomy" id="1590651"/>
    <lineage>
        <taxon>Bacteria</taxon>
        <taxon>Bacillati</taxon>
        <taxon>Bacillota</taxon>
        <taxon>Bacilli</taxon>
        <taxon>Bacillales</taxon>
        <taxon>Paenibacillaceae</taxon>
        <taxon>Gordoniibacillus</taxon>
    </lineage>
</organism>
<dbReference type="RefSeq" id="WP_041047528.1">
    <property type="nucleotide sequence ID" value="NZ_JXAK01000015.1"/>
</dbReference>
<dbReference type="Proteomes" id="UP000031967">
    <property type="component" value="Unassembled WGS sequence"/>
</dbReference>
<keyword evidence="2" id="KW-1185">Reference proteome</keyword>
<protein>
    <submittedName>
        <fullName evidence="1">Uncharacterized protein</fullName>
    </submittedName>
</protein>
<dbReference type="EMBL" id="JXAK01000015">
    <property type="protein sequence ID" value="KIL40860.1"/>
    <property type="molecule type" value="Genomic_DNA"/>
</dbReference>
<evidence type="ECO:0000313" key="1">
    <source>
        <dbReference type="EMBL" id="KIL40860.1"/>
    </source>
</evidence>
<proteinExistence type="predicted"/>
<accession>A0ABR5AII3</accession>
<reference evidence="1 2" key="1">
    <citation type="submission" date="2014-12" db="EMBL/GenBank/DDBJ databases">
        <title>Draft genome sequence of Paenibacillus kamchatkensis strain B-2647.</title>
        <authorList>
            <person name="Karlyshev A.V."/>
            <person name="Kudryashova E.B."/>
        </authorList>
    </citation>
    <scope>NUCLEOTIDE SEQUENCE [LARGE SCALE GENOMIC DNA]</scope>
    <source>
        <strain evidence="1 2">VKM B-2647</strain>
    </source>
</reference>
<name>A0ABR5AII3_9BACL</name>
<evidence type="ECO:0000313" key="2">
    <source>
        <dbReference type="Proteomes" id="UP000031967"/>
    </source>
</evidence>
<gene>
    <name evidence="1" type="ORF">SD70_10510</name>
</gene>
<comment type="caution">
    <text evidence="1">The sequence shown here is derived from an EMBL/GenBank/DDBJ whole genome shotgun (WGS) entry which is preliminary data.</text>
</comment>
<sequence>MKRYWLSILLAPLIVAGVGSYYVQAAANRLPEFVLQQQSGDGRAADGVTLRGSYGNREMRETVSIDAQGSEYSRERHLFQKLGIDWSGTQLGSLIESYPQFMRGKREIRSLYEDDARVAYANVERNKEANKRNFRFAVSVLDKKQQRTVSYEAAVPDGERYELILVNDVLAAGEQLKVVTVNYLKNKPAEIHMYTLGLQSGQTPADRTLPYDNTGTPGIETVLKPQTISKPMGPGKYAVVYAALVKKIQDARGGYRSDEVGGRLFVYDVESGREVKVDSKEIGDFLSGSREGLMQIEVAGDSIFFAKSNKQTGQEIKAIQYDIAAAKSAVYSLHPGSKPRSMEIKGGRLYMVTGSDKDGPHSPSLLIADMKTGSTIYEGKIALAEPDRYPEETLDNLDIYSLSVK</sequence>